<evidence type="ECO:0000313" key="2">
    <source>
        <dbReference type="Proteomes" id="UP000215694"/>
    </source>
</evidence>
<dbReference type="Proteomes" id="UP000215694">
    <property type="component" value="Unassembled WGS sequence"/>
</dbReference>
<accession>A0A371J226</accession>
<organism evidence="1 2">
    <name type="scientific">Romboutsia weinsteinii</name>
    <dbReference type="NCBI Taxonomy" id="2020949"/>
    <lineage>
        <taxon>Bacteria</taxon>
        <taxon>Bacillati</taxon>
        <taxon>Bacillota</taxon>
        <taxon>Clostridia</taxon>
        <taxon>Peptostreptococcales</taxon>
        <taxon>Peptostreptococcaceae</taxon>
        <taxon>Romboutsia</taxon>
    </lineage>
</organism>
<name>A0A371J226_9FIRM</name>
<evidence type="ECO:0000313" key="1">
    <source>
        <dbReference type="EMBL" id="RDY26733.1"/>
    </source>
</evidence>
<dbReference type="EMBL" id="NOJY02000021">
    <property type="protein sequence ID" value="RDY26733.1"/>
    <property type="molecule type" value="Genomic_DNA"/>
</dbReference>
<sequence>MVCLGCECYTRLLQLLVYMIRGLIMRGKKVISFFLGTMMCFLVGCTSSNTIEVEENKTLSKDFNNINIMIDPRIELLSVIFYLSPTYNNETSSIIPEDISYKKDVEKYFKEYKDHKAVKMFELMYKEGFAYDAPPTSMLFLTNTPVLKIKENIDKDDYMYTQCMERAGGEDRFIRFIEELNKFCEESNFYDFYNKHIDYYNKILDNTIKGLKDVDYISQMEEYYGKKQNSYNIILSGMLYANNYGPRIKDTSGNFDIYSIQGSFDIEDDLPKFDDEEFFKYLVRHEFGHSFVNPVTTDNIDTVNKYENLYTPIESEMKKQAYSNWDTSLNEHIVRAVVIRMTEINDGKNEAEKYIDKERKSSFIYIDDIVNLLKDEYEPNRDKYSTFEDFYPNILKLLDDLSKK</sequence>
<keyword evidence="2" id="KW-1185">Reference proteome</keyword>
<gene>
    <name evidence="1" type="ORF">CHL78_012330</name>
</gene>
<dbReference type="Pfam" id="PF16286">
    <property type="entry name" value="DUF4932"/>
    <property type="match status" value="1"/>
</dbReference>
<dbReference type="AlphaFoldDB" id="A0A371J226"/>
<protein>
    <submittedName>
        <fullName evidence="1">DUF4932 domain-containing protein</fullName>
    </submittedName>
</protein>
<dbReference type="InterPro" id="IPR032560">
    <property type="entry name" value="DUF4932"/>
</dbReference>
<reference evidence="1 2" key="1">
    <citation type="journal article" date="2017" name="Genome Announc.">
        <title>Draft Genome Sequence of Romboutsia weinsteinii sp. nov. Strain CCRI-19649(T) Isolated from Surface Water.</title>
        <authorList>
            <person name="Maheux A.F."/>
            <person name="Boudreau D.K."/>
            <person name="Berube E."/>
            <person name="Boissinot M."/>
            <person name="Cantin P."/>
            <person name="Raymond F."/>
            <person name="Corbeil J."/>
            <person name="Omar R.F."/>
            <person name="Bergeron M.G."/>
        </authorList>
    </citation>
    <scope>NUCLEOTIDE SEQUENCE [LARGE SCALE GENOMIC DNA]</scope>
    <source>
        <strain evidence="1 2">CCRI-19649</strain>
    </source>
</reference>
<proteinExistence type="predicted"/>
<comment type="caution">
    <text evidence="1">The sequence shown here is derived from an EMBL/GenBank/DDBJ whole genome shotgun (WGS) entry which is preliminary data.</text>
</comment>